<keyword evidence="7 13" id="KW-0805">Transcription regulation</keyword>
<dbReference type="Pfam" id="PF02865">
    <property type="entry name" value="STAT_int"/>
    <property type="match status" value="1"/>
</dbReference>
<dbReference type="GO" id="GO:0005634">
    <property type="term" value="C:nucleus"/>
    <property type="evidence" value="ECO:0007669"/>
    <property type="project" value="UniProtKB-SubCell"/>
</dbReference>
<keyword evidence="9 13" id="KW-0010">Activator</keyword>
<evidence type="ECO:0000256" key="13">
    <source>
        <dbReference type="RuleBase" id="RU046415"/>
    </source>
</evidence>
<dbReference type="CDD" id="cd09919">
    <property type="entry name" value="SH2_STAT_family"/>
    <property type="match status" value="1"/>
</dbReference>
<dbReference type="GO" id="GO:0003677">
    <property type="term" value="F:DNA binding"/>
    <property type="evidence" value="ECO:0007669"/>
    <property type="project" value="UniProtKB-KW"/>
</dbReference>
<evidence type="ECO:0000256" key="14">
    <source>
        <dbReference type="SAM" id="MobiDB-lite"/>
    </source>
</evidence>
<dbReference type="SUPFAM" id="SSF55550">
    <property type="entry name" value="SH2 domain"/>
    <property type="match status" value="1"/>
</dbReference>
<evidence type="ECO:0000256" key="12">
    <source>
        <dbReference type="PROSITE-ProRule" id="PRU00191"/>
    </source>
</evidence>
<comment type="subcellular location">
    <subcellularLocation>
        <location evidence="2 13">Cytoplasm</location>
    </subcellularLocation>
    <subcellularLocation>
        <location evidence="1 13">Nucleus</location>
    </subcellularLocation>
</comment>
<dbReference type="PROSITE" id="PS50001">
    <property type="entry name" value="SH2"/>
    <property type="match status" value="1"/>
</dbReference>
<dbReference type="Gene3D" id="1.10.532.10">
    <property type="entry name" value="STAT transcription factor, N-terminal domain"/>
    <property type="match status" value="1"/>
</dbReference>
<evidence type="ECO:0000256" key="11">
    <source>
        <dbReference type="ARBA" id="ARBA00023242"/>
    </source>
</evidence>
<dbReference type="Gene3D" id="1.20.1050.20">
    <property type="entry name" value="STAT transcription factor, all-alpha domain"/>
    <property type="match status" value="1"/>
</dbReference>
<dbReference type="InterPro" id="IPR015988">
    <property type="entry name" value="STAT_TF_CC"/>
</dbReference>
<feature type="compositionally biased region" description="Low complexity" evidence="14">
    <location>
        <begin position="740"/>
        <end position="751"/>
    </location>
</feature>
<dbReference type="Gene3D" id="2.60.40.630">
    <property type="entry name" value="STAT transcription factor, DNA-binding domain"/>
    <property type="match status" value="1"/>
</dbReference>
<dbReference type="SMART" id="SM00964">
    <property type="entry name" value="STAT_int"/>
    <property type="match status" value="1"/>
</dbReference>
<organism evidence="16">
    <name type="scientific">Locusta migratoria</name>
    <name type="common">Migratory locust</name>
    <dbReference type="NCBI Taxonomy" id="7004"/>
    <lineage>
        <taxon>Eukaryota</taxon>
        <taxon>Metazoa</taxon>
        <taxon>Ecdysozoa</taxon>
        <taxon>Arthropoda</taxon>
        <taxon>Hexapoda</taxon>
        <taxon>Insecta</taxon>
        <taxon>Pterygota</taxon>
        <taxon>Neoptera</taxon>
        <taxon>Polyneoptera</taxon>
        <taxon>Orthoptera</taxon>
        <taxon>Caelifera</taxon>
        <taxon>Acrididea</taxon>
        <taxon>Acridomorpha</taxon>
        <taxon>Acridoidea</taxon>
        <taxon>Acrididae</taxon>
        <taxon>Oedipodinae</taxon>
        <taxon>Locusta</taxon>
    </lineage>
</organism>
<keyword evidence="10 13" id="KW-0804">Transcription</keyword>
<dbReference type="InterPro" id="IPR000980">
    <property type="entry name" value="SH2"/>
</dbReference>
<dbReference type="GO" id="GO:0007166">
    <property type="term" value="P:cell surface receptor signaling pathway"/>
    <property type="evidence" value="ECO:0007669"/>
    <property type="project" value="UniProtKB-ARBA"/>
</dbReference>
<keyword evidence="8 13" id="KW-0238">DNA-binding</keyword>
<keyword evidence="5 13" id="KW-0597">Phosphoprotein</keyword>
<evidence type="ECO:0000256" key="1">
    <source>
        <dbReference type="ARBA" id="ARBA00004123"/>
    </source>
</evidence>
<dbReference type="InterPro" id="IPR013800">
    <property type="entry name" value="STAT_TF_alpha"/>
</dbReference>
<dbReference type="FunFam" id="1.10.532.10:FF:000002">
    <property type="entry name" value="Signal transducer and activator of transcription"/>
    <property type="match status" value="1"/>
</dbReference>
<dbReference type="InterPro" id="IPR013801">
    <property type="entry name" value="STAT_TF_DNA-bd"/>
</dbReference>
<dbReference type="Pfam" id="PF21354">
    <property type="entry name" value="STAT_linker"/>
    <property type="match status" value="1"/>
</dbReference>
<evidence type="ECO:0000256" key="6">
    <source>
        <dbReference type="ARBA" id="ARBA00022999"/>
    </source>
</evidence>
<dbReference type="InterPro" id="IPR036860">
    <property type="entry name" value="SH2_dom_sf"/>
</dbReference>
<dbReference type="GO" id="GO:0003700">
    <property type="term" value="F:DNA-binding transcription factor activity"/>
    <property type="evidence" value="ECO:0007669"/>
    <property type="project" value="InterPro"/>
</dbReference>
<dbReference type="FunFam" id="2.60.40.630:FF:000002">
    <property type="entry name" value="Signal transducer and activator of transcription"/>
    <property type="match status" value="1"/>
</dbReference>
<dbReference type="InterPro" id="IPR036535">
    <property type="entry name" value="STAT_N_sf"/>
</dbReference>
<reference evidence="16" key="1">
    <citation type="submission" date="2020-02" db="EMBL/GenBank/DDBJ databases">
        <authorList>
            <person name="Ma Z."/>
        </authorList>
    </citation>
    <scope>NUCLEOTIDE SEQUENCE</scope>
</reference>
<evidence type="ECO:0000256" key="4">
    <source>
        <dbReference type="ARBA" id="ARBA00022490"/>
    </source>
</evidence>
<dbReference type="CDD" id="cd16855">
    <property type="entry name" value="STAT5_CCD"/>
    <property type="match status" value="1"/>
</dbReference>
<evidence type="ECO:0000259" key="15">
    <source>
        <dbReference type="PROSITE" id="PS50001"/>
    </source>
</evidence>
<evidence type="ECO:0000256" key="8">
    <source>
        <dbReference type="ARBA" id="ARBA00023125"/>
    </source>
</evidence>
<dbReference type="Pfam" id="PF02864">
    <property type="entry name" value="STAT_bind"/>
    <property type="match status" value="1"/>
</dbReference>
<dbReference type="InterPro" id="IPR012345">
    <property type="entry name" value="STAT_TF_DNA-bd_N"/>
</dbReference>
<dbReference type="InterPro" id="IPR048988">
    <property type="entry name" value="STAT_linker"/>
</dbReference>
<dbReference type="InterPro" id="IPR001217">
    <property type="entry name" value="STAT"/>
</dbReference>
<dbReference type="Pfam" id="PF01017">
    <property type="entry name" value="STAT_alpha"/>
    <property type="match status" value="1"/>
</dbReference>
<dbReference type="SUPFAM" id="SSF49417">
    <property type="entry name" value="p53-like transcription factors"/>
    <property type="match status" value="1"/>
</dbReference>
<dbReference type="InterPro" id="IPR035858">
    <property type="entry name" value="STAT5a/5b_DBD"/>
</dbReference>
<dbReference type="InterPro" id="IPR013799">
    <property type="entry name" value="STAT_TF_prot_interaction"/>
</dbReference>
<keyword evidence="4 13" id="KW-0963">Cytoplasm</keyword>
<dbReference type="EMBL" id="MT012950">
    <property type="protein sequence ID" value="QTE34030.1"/>
    <property type="molecule type" value="mRNA"/>
</dbReference>
<dbReference type="InterPro" id="IPR046994">
    <property type="entry name" value="STAT5_CC"/>
</dbReference>
<evidence type="ECO:0000256" key="2">
    <source>
        <dbReference type="ARBA" id="ARBA00004496"/>
    </source>
</evidence>
<dbReference type="CDD" id="cd16849">
    <property type="entry name" value="STAT5_DBD"/>
    <property type="match status" value="1"/>
</dbReference>
<evidence type="ECO:0000313" key="16">
    <source>
        <dbReference type="EMBL" id="QTE34030.1"/>
    </source>
</evidence>
<name>A0A8A4ZQN0_LOCMI</name>
<dbReference type="GO" id="GO:0006357">
    <property type="term" value="P:regulation of transcription by RNA polymerase II"/>
    <property type="evidence" value="ECO:0007669"/>
    <property type="project" value="UniProtKB-ARBA"/>
</dbReference>
<dbReference type="PANTHER" id="PTHR11801">
    <property type="entry name" value="SIGNAL TRANSDUCER AND ACTIVATOR OF TRANSCRIPTION"/>
    <property type="match status" value="1"/>
</dbReference>
<evidence type="ECO:0000256" key="7">
    <source>
        <dbReference type="ARBA" id="ARBA00023015"/>
    </source>
</evidence>
<protein>
    <recommendedName>
        <fullName evidence="13">Signal transducer and activator of transcription</fullName>
    </recommendedName>
</protein>
<dbReference type="SUPFAM" id="SSF47655">
    <property type="entry name" value="STAT"/>
    <property type="match status" value="1"/>
</dbReference>
<dbReference type="FunFam" id="1.10.238.10:FF:000029">
    <property type="entry name" value="Signal transducer and transcription activator 6"/>
    <property type="match status" value="1"/>
</dbReference>
<dbReference type="InterPro" id="IPR008967">
    <property type="entry name" value="p53-like_TF_DNA-bd_sf"/>
</dbReference>
<dbReference type="FunFam" id="3.30.505.10:FF:000025">
    <property type="entry name" value="Signal transducer and activator of transcription"/>
    <property type="match status" value="1"/>
</dbReference>
<comment type="similarity">
    <text evidence="3 13">Belongs to the transcription factor STAT family.</text>
</comment>
<feature type="region of interest" description="Disordered" evidence="14">
    <location>
        <begin position="721"/>
        <end position="756"/>
    </location>
</feature>
<accession>A0A8A4ZQN0</accession>
<sequence length="793" mass="90803">MSLWTKAQQLQGDALLQVRAVYGEHFPIEVRHFLAAWLEEKMWTDIDPENPQHEQYVASLVSSLIQELEMKANSMTTEELFLTKLKLMEAANTFRERYMHNPRRLFEIIRHCLNTEMKLVQQVGNASLGRDMIMPCLPFTPDLNTEIAQQLDYLRRQTHETGEDLRKIEQEQEAFALQYHECTKVNAHLQHIQTQQRTPQIVEMEKKLMKHKETLEQLLNQKVASMMQLRLTFVDKLKDTIESHLTKMQSRVLDEELIRWKREQQLQGNGAHFNNNLDSIQEWCESLAEIIWMNRQQIKEADRLKQKFDFDPPVVSERLLHLNTVITQLLSSLVTSTFIIEKQPPQVMKTNTRFTSTVRLLVGGKLNVHMTPPQVRVTIISEAQANALLKSDKVSKGDASGEILNNTGTMEYHQATRQLSVSFRNMQLKKIKRAEKKGTESVMDEKFSLLFQSQFSVGGGELVFQVWTLSLPVVVIVHGNQEPHAHATVTWDNAFAEPGRIPFAVPDKVPWSKVSDALNMKFKAATGRFLTDENLRFLAEKAFRSPQVADYSGMPLSWSQFCKEPLPDRNFTFWEWFFAVMKLTKEHLRGPWMDETILGFIRKRQAEEMLAGRPSGTFLLRFSDSELGGVTIAWVADQNEVFMLQPFTSKDFAIRSLADRISDLQHLVYLYPDIPKDQAFGKYYTPFTENQQQSINGYVKPLLVTHVPGWGGPGSVSSYPATPQMYPHSPDPSIPRDTPSVASATSESVSSYPGFSSGGDVDYDTVPYFDLSNIDDVALDNLNLPELMRSLKP</sequence>
<dbReference type="Gene3D" id="1.10.238.10">
    <property type="entry name" value="EF-hand"/>
    <property type="match status" value="1"/>
</dbReference>
<dbReference type="AlphaFoldDB" id="A0A8A4ZQN0"/>
<evidence type="ECO:0000256" key="9">
    <source>
        <dbReference type="ARBA" id="ARBA00023159"/>
    </source>
</evidence>
<evidence type="ECO:0000256" key="10">
    <source>
        <dbReference type="ARBA" id="ARBA00023163"/>
    </source>
</evidence>
<evidence type="ECO:0000256" key="3">
    <source>
        <dbReference type="ARBA" id="ARBA00005586"/>
    </source>
</evidence>
<dbReference type="GO" id="GO:0005829">
    <property type="term" value="C:cytosol"/>
    <property type="evidence" value="ECO:0007669"/>
    <property type="project" value="UniProtKB-ARBA"/>
</dbReference>
<keyword evidence="11 13" id="KW-0539">Nucleus</keyword>
<proteinExistence type="evidence at transcript level"/>
<keyword evidence="6 12" id="KW-0727">SH2 domain</keyword>
<evidence type="ECO:0000256" key="5">
    <source>
        <dbReference type="ARBA" id="ARBA00022553"/>
    </source>
</evidence>
<feature type="domain" description="SH2" evidence="15">
    <location>
        <begin position="592"/>
        <end position="687"/>
    </location>
</feature>
<dbReference type="SUPFAM" id="SSF48092">
    <property type="entry name" value="Transcription factor STAT-4 N-domain"/>
    <property type="match status" value="1"/>
</dbReference>
<dbReference type="Gene3D" id="3.30.505.10">
    <property type="entry name" value="SH2 domain"/>
    <property type="match status" value="1"/>
</dbReference>
<dbReference type="Pfam" id="PF00017">
    <property type="entry name" value="SH2"/>
    <property type="match status" value="1"/>
</dbReference>